<feature type="transmembrane region" description="Helical" evidence="3">
    <location>
        <begin position="297"/>
        <end position="316"/>
    </location>
</feature>
<evidence type="ECO:0000313" key="4">
    <source>
        <dbReference type="EMBL" id="GJE99086.1"/>
    </source>
</evidence>
<dbReference type="PANTHER" id="PTHR11360">
    <property type="entry name" value="MONOCARBOXYLATE TRANSPORTER"/>
    <property type="match status" value="1"/>
</dbReference>
<dbReference type="InterPro" id="IPR036259">
    <property type="entry name" value="MFS_trans_sf"/>
</dbReference>
<feature type="transmembrane region" description="Helical" evidence="3">
    <location>
        <begin position="214"/>
        <end position="232"/>
    </location>
</feature>
<evidence type="ECO:0000313" key="5">
    <source>
        <dbReference type="Proteomes" id="UP000703269"/>
    </source>
</evidence>
<feature type="transmembrane region" description="Helical" evidence="3">
    <location>
        <begin position="49"/>
        <end position="77"/>
    </location>
</feature>
<keyword evidence="3" id="KW-0472">Membrane</keyword>
<feature type="transmembrane region" description="Helical" evidence="3">
    <location>
        <begin position="123"/>
        <end position="141"/>
    </location>
</feature>
<keyword evidence="3" id="KW-1133">Transmembrane helix</keyword>
<gene>
    <name evidence="4" type="ORF">PsYK624_153290</name>
</gene>
<accession>A0A9P3LL12</accession>
<evidence type="ECO:0000256" key="2">
    <source>
        <dbReference type="ARBA" id="ARBA00006727"/>
    </source>
</evidence>
<keyword evidence="3" id="KW-0812">Transmembrane</keyword>
<sequence>MDATEVAGLPNNALHKVPSNLETLEKVDDPHTSEGVSALASADRGFSAWVTLAASGLMGFFVVGFPSCSGVLLATYLDDEVYASQAHAATLLPLIGTFNMSLIYCGIAVLASPIRCWPRLRRAYTWLGLATCFLSLLGASLTTDIKLLIALEGVAFGIGAALVYCPLVSYMNEWFIERRGTANGIIFAADNAGGMLFPIIMPVLIARFGVAATLRIYAVALGLCLVPAAFFLKPRLPETPAAAPTLASKHTRRWWHDHRLWLTLALNTLQGLAHFVPLTWLPTFATALGRSERSASLVLTLANGAMTLSGFGAGWLSDRVGVWALAVGSLLLSALATFVLWGVAAAAYGGVLAYGVVFGLGAGCWSSLYSGFAKPVAGDDPTLATTIFSLLLFTRGVGSIASTPIATALQNVKVSAIQSYAPTTGFAVEGGHFTAVIIYTGACLSLAFALGCMGWVLNREVSETPVEEV</sequence>
<dbReference type="GO" id="GO:0022857">
    <property type="term" value="F:transmembrane transporter activity"/>
    <property type="evidence" value="ECO:0007669"/>
    <property type="project" value="InterPro"/>
</dbReference>
<feature type="transmembrane region" description="Helical" evidence="3">
    <location>
        <begin position="322"/>
        <end position="344"/>
    </location>
</feature>
<reference evidence="4 5" key="1">
    <citation type="submission" date="2021-08" db="EMBL/GenBank/DDBJ databases">
        <title>Draft Genome Sequence of Phanerochaete sordida strain YK-624.</title>
        <authorList>
            <person name="Mori T."/>
            <person name="Dohra H."/>
            <person name="Suzuki T."/>
            <person name="Kawagishi H."/>
            <person name="Hirai H."/>
        </authorList>
    </citation>
    <scope>NUCLEOTIDE SEQUENCE [LARGE SCALE GENOMIC DNA]</scope>
    <source>
        <strain evidence="4 5">YK-624</strain>
    </source>
</reference>
<dbReference type="InterPro" id="IPR011701">
    <property type="entry name" value="MFS"/>
</dbReference>
<evidence type="ECO:0000256" key="1">
    <source>
        <dbReference type="ARBA" id="ARBA00004141"/>
    </source>
</evidence>
<feature type="transmembrane region" description="Helical" evidence="3">
    <location>
        <begin position="436"/>
        <end position="457"/>
    </location>
</feature>
<dbReference type="InterPro" id="IPR050327">
    <property type="entry name" value="Proton-linked_MCT"/>
</dbReference>
<evidence type="ECO:0000256" key="3">
    <source>
        <dbReference type="SAM" id="Phobius"/>
    </source>
</evidence>
<organism evidence="4 5">
    <name type="scientific">Phanerochaete sordida</name>
    <dbReference type="NCBI Taxonomy" id="48140"/>
    <lineage>
        <taxon>Eukaryota</taxon>
        <taxon>Fungi</taxon>
        <taxon>Dikarya</taxon>
        <taxon>Basidiomycota</taxon>
        <taxon>Agaricomycotina</taxon>
        <taxon>Agaricomycetes</taxon>
        <taxon>Polyporales</taxon>
        <taxon>Phanerochaetaceae</taxon>
        <taxon>Phanerochaete</taxon>
    </lineage>
</organism>
<feature type="transmembrane region" description="Helical" evidence="3">
    <location>
        <begin position="182"/>
        <end position="208"/>
    </location>
</feature>
<dbReference type="SUPFAM" id="SSF103473">
    <property type="entry name" value="MFS general substrate transporter"/>
    <property type="match status" value="1"/>
</dbReference>
<protein>
    <submittedName>
        <fullName evidence="4">MFS general substrate transporter</fullName>
    </submittedName>
</protein>
<proteinExistence type="inferred from homology"/>
<comment type="subcellular location">
    <subcellularLocation>
        <location evidence="1">Membrane</location>
        <topology evidence="1">Multi-pass membrane protein</topology>
    </subcellularLocation>
</comment>
<name>A0A9P3LL12_9APHY</name>
<dbReference type="GO" id="GO:0016020">
    <property type="term" value="C:membrane"/>
    <property type="evidence" value="ECO:0007669"/>
    <property type="project" value="UniProtKB-SubCell"/>
</dbReference>
<feature type="transmembrane region" description="Helical" evidence="3">
    <location>
        <begin position="89"/>
        <end position="111"/>
    </location>
</feature>
<feature type="transmembrane region" description="Helical" evidence="3">
    <location>
        <begin position="147"/>
        <end position="170"/>
    </location>
</feature>
<dbReference type="EMBL" id="BPQB01000100">
    <property type="protein sequence ID" value="GJE99086.1"/>
    <property type="molecule type" value="Genomic_DNA"/>
</dbReference>
<keyword evidence="5" id="KW-1185">Reference proteome</keyword>
<dbReference type="Pfam" id="PF07690">
    <property type="entry name" value="MFS_1"/>
    <property type="match status" value="1"/>
</dbReference>
<dbReference type="AlphaFoldDB" id="A0A9P3LL12"/>
<comment type="similarity">
    <text evidence="2">Belongs to the major facilitator superfamily. Monocarboxylate porter (TC 2.A.1.13) family.</text>
</comment>
<feature type="transmembrane region" description="Helical" evidence="3">
    <location>
        <begin position="351"/>
        <end position="372"/>
    </location>
</feature>
<dbReference type="Proteomes" id="UP000703269">
    <property type="component" value="Unassembled WGS sequence"/>
</dbReference>
<dbReference type="OrthoDB" id="2213137at2759"/>
<dbReference type="PANTHER" id="PTHR11360:SF287">
    <property type="entry name" value="MFS MONOCARBOXYLATE TRANSPORTER"/>
    <property type="match status" value="1"/>
</dbReference>
<comment type="caution">
    <text evidence="4">The sequence shown here is derived from an EMBL/GenBank/DDBJ whole genome shotgun (WGS) entry which is preliminary data.</text>
</comment>
<dbReference type="Gene3D" id="1.20.1250.20">
    <property type="entry name" value="MFS general substrate transporter like domains"/>
    <property type="match status" value="1"/>
</dbReference>